<dbReference type="EMBL" id="LS483346">
    <property type="protein sequence ID" value="SQF33787.1"/>
    <property type="molecule type" value="Genomic_DNA"/>
</dbReference>
<evidence type="ECO:0000313" key="2">
    <source>
        <dbReference type="EMBL" id="SQF33787.1"/>
    </source>
</evidence>
<keyword evidence="1" id="KW-0732">Signal</keyword>
<accession>A0A2X3VJW4</accession>
<evidence type="ECO:0000313" key="3">
    <source>
        <dbReference type="Proteomes" id="UP000249623"/>
    </source>
</evidence>
<evidence type="ECO:0000256" key="1">
    <source>
        <dbReference type="SAM" id="SignalP"/>
    </source>
</evidence>
<protein>
    <submittedName>
        <fullName evidence="2">Lipoprotein</fullName>
    </submittedName>
</protein>
<keyword evidence="2" id="KW-0449">Lipoprotein</keyword>
<sequence length="150" mass="16967">MRKQSIFIGMICLIASFILVSCDFGANDTVQDIKSEINQETPKEDIEDLGITQVSEQKIGDELAISSNFSGYVYVMSTKENIETIRKTDFSFNNNPFKSVEKGSYHDFNIRYHGKTYFAIKQIKVESINSLKISSDYTGKILLVLRGNNS</sequence>
<dbReference type="Proteomes" id="UP000249623">
    <property type="component" value="Chromosome 1"/>
</dbReference>
<dbReference type="RefSeq" id="WP_002904809.1">
    <property type="nucleotide sequence ID" value="NZ_CP071414.1"/>
</dbReference>
<dbReference type="PROSITE" id="PS51257">
    <property type="entry name" value="PROKAR_LIPOPROTEIN"/>
    <property type="match status" value="1"/>
</dbReference>
<gene>
    <name evidence="2" type="ORF">NCTC11085_00260</name>
</gene>
<feature type="signal peptide" evidence="1">
    <location>
        <begin position="1"/>
        <end position="26"/>
    </location>
</feature>
<name>A0A2X3VJW4_STRSA</name>
<feature type="chain" id="PRO_5044386963" evidence="1">
    <location>
        <begin position="27"/>
        <end position="150"/>
    </location>
</feature>
<organism evidence="2 3">
    <name type="scientific">Streptococcus sanguinis</name>
    <dbReference type="NCBI Taxonomy" id="1305"/>
    <lineage>
        <taxon>Bacteria</taxon>
        <taxon>Bacillati</taxon>
        <taxon>Bacillota</taxon>
        <taxon>Bacilli</taxon>
        <taxon>Lactobacillales</taxon>
        <taxon>Streptococcaceae</taxon>
        <taxon>Streptococcus</taxon>
    </lineage>
</organism>
<reference evidence="2 3" key="1">
    <citation type="submission" date="2018-06" db="EMBL/GenBank/DDBJ databases">
        <authorList>
            <consortium name="Pathogen Informatics"/>
            <person name="Doyle S."/>
        </authorList>
    </citation>
    <scope>NUCLEOTIDE SEQUENCE [LARGE SCALE GENOMIC DNA]</scope>
    <source>
        <strain evidence="2 3">NCTC11085</strain>
    </source>
</reference>
<proteinExistence type="predicted"/>
<dbReference type="AlphaFoldDB" id="A0A2X3VJW4"/>